<keyword evidence="4" id="KW-0238">DNA-binding</keyword>
<gene>
    <name evidence="9" type="ORF">BCR34DRAFT_486059</name>
</gene>
<dbReference type="PROSITE" id="PS00463">
    <property type="entry name" value="ZN2_CY6_FUNGAL_1"/>
    <property type="match status" value="1"/>
</dbReference>
<dbReference type="InterPro" id="IPR007219">
    <property type="entry name" value="XnlR_reg_dom"/>
</dbReference>
<accession>A0A1Y1ZIT7</accession>
<keyword evidence="6" id="KW-0539">Nucleus</keyword>
<dbReference type="STRING" id="1231657.A0A1Y1ZIT7"/>
<keyword evidence="5" id="KW-0804">Transcription</keyword>
<dbReference type="GO" id="GO:0045944">
    <property type="term" value="P:positive regulation of transcription by RNA polymerase II"/>
    <property type="evidence" value="ECO:0007669"/>
    <property type="project" value="TreeGrafter"/>
</dbReference>
<proteinExistence type="predicted"/>
<feature type="compositionally biased region" description="Basic and acidic residues" evidence="7">
    <location>
        <begin position="23"/>
        <end position="32"/>
    </location>
</feature>
<comment type="caution">
    <text evidence="9">The sequence shown here is derived from an EMBL/GenBank/DDBJ whole genome shotgun (WGS) entry which is preliminary data.</text>
</comment>
<evidence type="ECO:0000313" key="9">
    <source>
        <dbReference type="EMBL" id="ORY10163.1"/>
    </source>
</evidence>
<evidence type="ECO:0000256" key="5">
    <source>
        <dbReference type="ARBA" id="ARBA00023163"/>
    </source>
</evidence>
<organism evidence="9 10">
    <name type="scientific">Clohesyomyces aquaticus</name>
    <dbReference type="NCBI Taxonomy" id="1231657"/>
    <lineage>
        <taxon>Eukaryota</taxon>
        <taxon>Fungi</taxon>
        <taxon>Dikarya</taxon>
        <taxon>Ascomycota</taxon>
        <taxon>Pezizomycotina</taxon>
        <taxon>Dothideomycetes</taxon>
        <taxon>Pleosporomycetidae</taxon>
        <taxon>Pleosporales</taxon>
        <taxon>Lindgomycetaceae</taxon>
        <taxon>Clohesyomyces</taxon>
    </lineage>
</organism>
<dbReference type="Gene3D" id="4.10.240.10">
    <property type="entry name" value="Zn(2)-C6 fungal-type DNA-binding domain"/>
    <property type="match status" value="1"/>
</dbReference>
<dbReference type="Pfam" id="PF04082">
    <property type="entry name" value="Fungal_trans"/>
    <property type="match status" value="1"/>
</dbReference>
<dbReference type="SMART" id="SM00066">
    <property type="entry name" value="GAL4"/>
    <property type="match status" value="1"/>
</dbReference>
<evidence type="ECO:0000256" key="1">
    <source>
        <dbReference type="ARBA" id="ARBA00004123"/>
    </source>
</evidence>
<evidence type="ECO:0000256" key="6">
    <source>
        <dbReference type="ARBA" id="ARBA00023242"/>
    </source>
</evidence>
<dbReference type="GO" id="GO:0006351">
    <property type="term" value="P:DNA-templated transcription"/>
    <property type="evidence" value="ECO:0007669"/>
    <property type="project" value="InterPro"/>
</dbReference>
<evidence type="ECO:0000313" key="10">
    <source>
        <dbReference type="Proteomes" id="UP000193144"/>
    </source>
</evidence>
<sequence>MQAESVPPTPKWVHVTGNPGTERSSDAADADHGSPPTKRRREDKERTRVSRACDRCKRKKTRCTGRCPCALCLRAGLPCEFTASYTRGRLPSVIVDETAIAESNTPRRALPEEASLPDISVTSSSDPASIHLPLPVPTTDRGSSSSSSIKGVLAVPDDGRREPLSRNSPEPTQTDQQGHYVGPSSGASFLIRIQKRLHQNSSLSQQSSIFTFGDAPLPEFDPSFFVMPPKPDAQRLVERYFDFASPTHRFLHRPTIEKMLHEFYDTMGDMRNKDDAPARAALLLIVFAQAQAHMPGSASEGADRSARYFFAADHQMSKERGAVRLTSVQARLVQCFYLLTQSRINHCWSLFGTTAHLALAIGLHRSRRCEPSGTTDHIELESRKRLFWCAYCLDKYLAAALGRPRTFKDEDIDQELPVIVNDSDLTATSIKPPSSRTQSVMMAPVEHMKISRIVSLILRDLYPIRPPSMALRIELAAKYSRDLREWRMNVAQFLDADDVNSSMLIPLFQRQRNVLNLAYWHAILLVQRPFLLSNFASLAYYDHRPGNISNIDTTSNITDCLEAAMAIVHIVDELFQGNGVFRAFWFTQYYAFCAVVVLYIYRIQQHFVEPGKCEGFFAAGQRCQAQLSSISETDCLSKRYCLVLEELRLEAARQTEQQKYPGLMTSPSGQNDHLTLPKLSPGFSVSSPTPQGDAGVGFAGPFSYGGNIPPTPEPAVFNTILPSNSLMADLTSWGQFDSLVTAGIGVLDGSFAGDFGFGFS</sequence>
<dbReference type="GO" id="GO:0008270">
    <property type="term" value="F:zinc ion binding"/>
    <property type="evidence" value="ECO:0007669"/>
    <property type="project" value="InterPro"/>
</dbReference>
<name>A0A1Y1ZIT7_9PLEO</name>
<dbReference type="EMBL" id="MCFA01000076">
    <property type="protein sequence ID" value="ORY10163.1"/>
    <property type="molecule type" value="Genomic_DNA"/>
</dbReference>
<dbReference type="Pfam" id="PF00172">
    <property type="entry name" value="Zn_clus"/>
    <property type="match status" value="1"/>
</dbReference>
<feature type="compositionally biased region" description="Basic and acidic residues" evidence="7">
    <location>
        <begin position="40"/>
        <end position="49"/>
    </location>
</feature>
<evidence type="ECO:0000256" key="3">
    <source>
        <dbReference type="ARBA" id="ARBA00023015"/>
    </source>
</evidence>
<dbReference type="PANTHER" id="PTHR47540">
    <property type="entry name" value="THIAMINE REPRESSIBLE GENES REGULATORY PROTEIN THI5"/>
    <property type="match status" value="1"/>
</dbReference>
<feature type="domain" description="Zn(2)-C6 fungal-type" evidence="8">
    <location>
        <begin position="52"/>
        <end position="81"/>
    </location>
</feature>
<dbReference type="CDD" id="cd12148">
    <property type="entry name" value="fungal_TF_MHR"/>
    <property type="match status" value="1"/>
</dbReference>
<keyword evidence="3" id="KW-0805">Transcription regulation</keyword>
<dbReference type="GO" id="GO:0043565">
    <property type="term" value="F:sequence-specific DNA binding"/>
    <property type="evidence" value="ECO:0007669"/>
    <property type="project" value="TreeGrafter"/>
</dbReference>
<evidence type="ECO:0000256" key="2">
    <source>
        <dbReference type="ARBA" id="ARBA00022723"/>
    </source>
</evidence>
<keyword evidence="2" id="KW-0479">Metal-binding</keyword>
<protein>
    <submittedName>
        <fullName evidence="9">Fungal-specific transcription factor domain-domain-containing protein</fullName>
    </submittedName>
</protein>
<dbReference type="PANTHER" id="PTHR47540:SF3">
    <property type="entry name" value="ZN(II)2CYS6 TRANSCRIPTION FACTOR (EUROFUNG)"/>
    <property type="match status" value="1"/>
</dbReference>
<dbReference type="SMART" id="SM00906">
    <property type="entry name" value="Fungal_trans"/>
    <property type="match status" value="1"/>
</dbReference>
<dbReference type="CDD" id="cd00067">
    <property type="entry name" value="GAL4"/>
    <property type="match status" value="1"/>
</dbReference>
<feature type="region of interest" description="Disordered" evidence="7">
    <location>
        <begin position="1"/>
        <end position="49"/>
    </location>
</feature>
<dbReference type="InterPro" id="IPR001138">
    <property type="entry name" value="Zn2Cys6_DnaBD"/>
</dbReference>
<evidence type="ECO:0000256" key="4">
    <source>
        <dbReference type="ARBA" id="ARBA00023125"/>
    </source>
</evidence>
<dbReference type="GO" id="GO:0000981">
    <property type="term" value="F:DNA-binding transcription factor activity, RNA polymerase II-specific"/>
    <property type="evidence" value="ECO:0007669"/>
    <property type="project" value="InterPro"/>
</dbReference>
<feature type="compositionally biased region" description="Polar residues" evidence="7">
    <location>
        <begin position="165"/>
        <end position="177"/>
    </location>
</feature>
<feature type="region of interest" description="Disordered" evidence="7">
    <location>
        <begin position="104"/>
        <end position="183"/>
    </location>
</feature>
<keyword evidence="10" id="KW-1185">Reference proteome</keyword>
<dbReference type="InterPro" id="IPR036864">
    <property type="entry name" value="Zn2-C6_fun-type_DNA-bd_sf"/>
</dbReference>
<dbReference type="OrthoDB" id="2579025at2759"/>
<dbReference type="PROSITE" id="PS50048">
    <property type="entry name" value="ZN2_CY6_FUNGAL_2"/>
    <property type="match status" value="1"/>
</dbReference>
<dbReference type="GO" id="GO:0005634">
    <property type="term" value="C:nucleus"/>
    <property type="evidence" value="ECO:0007669"/>
    <property type="project" value="UniProtKB-SubCell"/>
</dbReference>
<reference evidence="9 10" key="1">
    <citation type="submission" date="2016-07" db="EMBL/GenBank/DDBJ databases">
        <title>Pervasive Adenine N6-methylation of Active Genes in Fungi.</title>
        <authorList>
            <consortium name="DOE Joint Genome Institute"/>
            <person name="Mondo S.J."/>
            <person name="Dannebaum R.O."/>
            <person name="Kuo R.C."/>
            <person name="Labutti K."/>
            <person name="Haridas S."/>
            <person name="Kuo A."/>
            <person name="Salamov A."/>
            <person name="Ahrendt S.R."/>
            <person name="Lipzen A."/>
            <person name="Sullivan W."/>
            <person name="Andreopoulos W.B."/>
            <person name="Clum A."/>
            <person name="Lindquist E."/>
            <person name="Daum C."/>
            <person name="Ramamoorthy G.K."/>
            <person name="Gryganskyi A."/>
            <person name="Culley D."/>
            <person name="Magnuson J.K."/>
            <person name="James T.Y."/>
            <person name="O'Malley M.A."/>
            <person name="Stajich J.E."/>
            <person name="Spatafora J.W."/>
            <person name="Visel A."/>
            <person name="Grigoriev I.V."/>
        </authorList>
    </citation>
    <scope>NUCLEOTIDE SEQUENCE [LARGE SCALE GENOMIC DNA]</scope>
    <source>
        <strain evidence="9 10">CBS 115471</strain>
    </source>
</reference>
<comment type="subcellular location">
    <subcellularLocation>
        <location evidence="1">Nucleus</location>
    </subcellularLocation>
</comment>
<dbReference type="InterPro" id="IPR051711">
    <property type="entry name" value="Stress_Response_Reg"/>
</dbReference>
<dbReference type="SUPFAM" id="SSF57701">
    <property type="entry name" value="Zn2/Cys6 DNA-binding domain"/>
    <property type="match status" value="1"/>
</dbReference>
<evidence type="ECO:0000259" key="8">
    <source>
        <dbReference type="PROSITE" id="PS50048"/>
    </source>
</evidence>
<dbReference type="Proteomes" id="UP000193144">
    <property type="component" value="Unassembled WGS sequence"/>
</dbReference>
<dbReference type="AlphaFoldDB" id="A0A1Y1ZIT7"/>
<evidence type="ECO:0000256" key="7">
    <source>
        <dbReference type="SAM" id="MobiDB-lite"/>
    </source>
</evidence>